<dbReference type="RefSeq" id="WP_192785816.1">
    <property type="nucleotide sequence ID" value="NZ_JADBEK010000001.1"/>
</dbReference>
<evidence type="ECO:0000313" key="2">
    <source>
        <dbReference type="Proteomes" id="UP000633509"/>
    </source>
</evidence>
<organism evidence="1 2">
    <name type="scientific">Nonomuraea angiospora</name>
    <dbReference type="NCBI Taxonomy" id="46172"/>
    <lineage>
        <taxon>Bacteria</taxon>
        <taxon>Bacillati</taxon>
        <taxon>Actinomycetota</taxon>
        <taxon>Actinomycetes</taxon>
        <taxon>Streptosporangiales</taxon>
        <taxon>Streptosporangiaceae</taxon>
        <taxon>Nonomuraea</taxon>
    </lineage>
</organism>
<sequence length="97" mass="9709">MSARDTGVAPARAAYTAGRMATAWPQVHRWIAREQAARTRDTAATVLAVCSADGGAVAAGGHVDRRAGGWMTAEARVICSAAAGVLAVCSVDGGVAA</sequence>
<protein>
    <submittedName>
        <fullName evidence="1">Uncharacterized protein</fullName>
    </submittedName>
</protein>
<keyword evidence="2" id="KW-1185">Reference proteome</keyword>
<dbReference type="Proteomes" id="UP000633509">
    <property type="component" value="Unassembled WGS sequence"/>
</dbReference>
<dbReference type="EMBL" id="JADBEK010000001">
    <property type="protein sequence ID" value="MBE1584995.1"/>
    <property type="molecule type" value="Genomic_DNA"/>
</dbReference>
<name>A0ABR9LXA1_9ACTN</name>
<evidence type="ECO:0000313" key="1">
    <source>
        <dbReference type="EMBL" id="MBE1584995.1"/>
    </source>
</evidence>
<comment type="caution">
    <text evidence="1">The sequence shown here is derived from an EMBL/GenBank/DDBJ whole genome shotgun (WGS) entry which is preliminary data.</text>
</comment>
<accession>A0ABR9LXA1</accession>
<gene>
    <name evidence="1" type="ORF">H4W80_003253</name>
</gene>
<proteinExistence type="predicted"/>
<reference evidence="1 2" key="1">
    <citation type="submission" date="2020-10" db="EMBL/GenBank/DDBJ databases">
        <title>Sequencing the genomes of 1000 actinobacteria strains.</title>
        <authorList>
            <person name="Klenk H.-P."/>
        </authorList>
    </citation>
    <scope>NUCLEOTIDE SEQUENCE [LARGE SCALE GENOMIC DNA]</scope>
    <source>
        <strain evidence="1 2">DSM 43173</strain>
    </source>
</reference>